<evidence type="ECO:0000313" key="1">
    <source>
        <dbReference type="Proteomes" id="UP000887580"/>
    </source>
</evidence>
<dbReference type="WBParaSite" id="PS1159_v2.g17041.t1">
    <property type="protein sequence ID" value="PS1159_v2.g17041.t1"/>
    <property type="gene ID" value="PS1159_v2.g17041"/>
</dbReference>
<evidence type="ECO:0000313" key="2">
    <source>
        <dbReference type="WBParaSite" id="PS1159_v2.g17041.t1"/>
    </source>
</evidence>
<protein>
    <submittedName>
        <fullName evidence="2">Uncharacterized protein</fullName>
    </submittedName>
</protein>
<name>A0AC35FHU5_9BILA</name>
<dbReference type="Proteomes" id="UP000887580">
    <property type="component" value="Unplaced"/>
</dbReference>
<reference evidence="2" key="1">
    <citation type="submission" date="2022-11" db="UniProtKB">
        <authorList>
            <consortium name="WormBaseParasite"/>
        </authorList>
    </citation>
    <scope>IDENTIFICATION</scope>
</reference>
<proteinExistence type="predicted"/>
<accession>A0AC35FHU5</accession>
<sequence>MMNKKFLFAISLIFVVVIVVDCAIFSFPLKNTKIKPEFFVVDYVNDEECTEECKLWCNQTCGQDLSCRENCYIARFNDEECTEECKLWCNQTCGQDLSCRENCYIARCHCPEKVDTELNYEITNDKNEKFNFNTQTTQCSTKCITKCIITICNIKNIDCKNLCQLQCCQ</sequence>
<organism evidence="1 2">
    <name type="scientific">Panagrolaimus sp. PS1159</name>
    <dbReference type="NCBI Taxonomy" id="55785"/>
    <lineage>
        <taxon>Eukaryota</taxon>
        <taxon>Metazoa</taxon>
        <taxon>Ecdysozoa</taxon>
        <taxon>Nematoda</taxon>
        <taxon>Chromadorea</taxon>
        <taxon>Rhabditida</taxon>
        <taxon>Tylenchina</taxon>
        <taxon>Panagrolaimomorpha</taxon>
        <taxon>Panagrolaimoidea</taxon>
        <taxon>Panagrolaimidae</taxon>
        <taxon>Panagrolaimus</taxon>
    </lineage>
</organism>